<dbReference type="Pfam" id="PF06745">
    <property type="entry name" value="ATPase"/>
    <property type="match status" value="2"/>
</dbReference>
<keyword evidence="4" id="KW-0677">Repeat</keyword>
<dbReference type="InterPro" id="IPR051347">
    <property type="entry name" value="Circadian_clock_KaiC-rel"/>
</dbReference>
<evidence type="ECO:0000256" key="5">
    <source>
        <dbReference type="ARBA" id="ARBA00022777"/>
    </source>
</evidence>
<keyword evidence="2" id="KW-0597">Phosphoprotein</keyword>
<evidence type="ECO:0000259" key="7">
    <source>
        <dbReference type="PROSITE" id="PS51146"/>
    </source>
</evidence>
<comment type="caution">
    <text evidence="8">The sequence shown here is derived from an EMBL/GenBank/DDBJ whole genome shotgun (WGS) entry which is preliminary data.</text>
</comment>
<evidence type="ECO:0000313" key="9">
    <source>
        <dbReference type="Proteomes" id="UP000762253"/>
    </source>
</evidence>
<organism evidence="8 9">
    <name type="scientific">Brasilonema octagenarum UFV-OR1</name>
    <dbReference type="NCBI Taxonomy" id="417115"/>
    <lineage>
        <taxon>Bacteria</taxon>
        <taxon>Bacillati</taxon>
        <taxon>Cyanobacteriota</taxon>
        <taxon>Cyanophyceae</taxon>
        <taxon>Nostocales</taxon>
        <taxon>Scytonemataceae</taxon>
        <taxon>Brasilonema</taxon>
        <taxon>Octagenarum group</taxon>
    </lineage>
</organism>
<keyword evidence="3" id="KW-0808">Transferase</keyword>
<evidence type="ECO:0000256" key="3">
    <source>
        <dbReference type="ARBA" id="ARBA00022679"/>
    </source>
</evidence>
<dbReference type="InterPro" id="IPR010624">
    <property type="entry name" value="KaiC_dom"/>
</dbReference>
<proteinExistence type="predicted"/>
<evidence type="ECO:0000256" key="1">
    <source>
        <dbReference type="ARBA" id="ARBA00012513"/>
    </source>
</evidence>
<evidence type="ECO:0000256" key="6">
    <source>
        <dbReference type="ARBA" id="ARBA00022801"/>
    </source>
</evidence>
<dbReference type="Gene3D" id="3.40.50.300">
    <property type="entry name" value="P-loop containing nucleotide triphosphate hydrolases"/>
    <property type="match status" value="2"/>
</dbReference>
<dbReference type="EMBL" id="QMEC01000004">
    <property type="protein sequence ID" value="NMF61527.1"/>
    <property type="molecule type" value="Genomic_DNA"/>
</dbReference>
<evidence type="ECO:0000313" key="8">
    <source>
        <dbReference type="EMBL" id="NMF61527.1"/>
    </source>
</evidence>
<gene>
    <name evidence="8" type="ORF">DP115_01450</name>
</gene>
<keyword evidence="5" id="KW-0418">Kinase</keyword>
<feature type="domain" description="KaiC" evidence="7">
    <location>
        <begin position="11"/>
        <end position="253"/>
    </location>
</feature>
<dbReference type="PIRSF" id="PIRSF039117">
    <property type="entry name" value="KaiC"/>
    <property type="match status" value="1"/>
</dbReference>
<protein>
    <recommendedName>
        <fullName evidence="1">non-specific serine/threonine protein kinase</fullName>
        <ecNumber evidence="1">2.7.11.1</ecNumber>
    </recommendedName>
</protein>
<keyword evidence="6" id="KW-0378">Hydrolase</keyword>
<accession>A0ABX1M682</accession>
<evidence type="ECO:0000256" key="2">
    <source>
        <dbReference type="ARBA" id="ARBA00022553"/>
    </source>
</evidence>
<dbReference type="InterPro" id="IPR030665">
    <property type="entry name" value="KaiC"/>
</dbReference>
<dbReference type="PANTHER" id="PTHR42926">
    <property type="match status" value="1"/>
</dbReference>
<dbReference type="PANTHER" id="PTHR42926:SF1">
    <property type="entry name" value="CIRCADIAN CLOCK OSCILLATOR PROTEIN KAIC 1"/>
    <property type="match status" value="1"/>
</dbReference>
<dbReference type="RefSeq" id="WP_169263118.1">
    <property type="nucleotide sequence ID" value="NZ_QMEC01000004.1"/>
</dbReference>
<keyword evidence="9" id="KW-1185">Reference proteome</keyword>
<feature type="domain" description="KaiC" evidence="7">
    <location>
        <begin position="255"/>
        <end position="488"/>
    </location>
</feature>
<reference evidence="8 9" key="1">
    <citation type="submission" date="2018-06" db="EMBL/GenBank/DDBJ databases">
        <title>Comparative genomics of Brasilonema spp. strains.</title>
        <authorList>
            <person name="Alvarenga D.O."/>
            <person name="Fiore M.F."/>
            <person name="Varani A.M."/>
        </authorList>
    </citation>
    <scope>NUCLEOTIDE SEQUENCE [LARGE SCALE GENOMIC DNA]</scope>
    <source>
        <strain evidence="8 9">UFV-OR1</strain>
    </source>
</reference>
<dbReference type="Proteomes" id="UP000762253">
    <property type="component" value="Unassembled WGS sequence"/>
</dbReference>
<sequence length="497" mass="56018">MNQEKEQDLVEKLITGIPGFDILSEGGLPKSRVTLVVGTAGSGKTVFASQYLAQGIERGENGVFVTFEETPQRIRKNMRGFGWDIRKWEEEGKWAFVDASRQPGEKPLVSGEYDFDSLVARIKYAINQVGAARVSMDCLGAMFTYLPDKAQVRNDLFMIGSVLEQIESTVVVTSERNQDYGDISTYGVEEFVADNVIILRNVIFQQKRRRTIEILKYRGSSHKQGEFPFSIVADRGIVILPLSRTETTEESTTDIRITSGVPELDGMCDGGFFKNSIILVSGATGTGKTLVSTQFIAAGVNNNERCLLFAFEENRELILRNALGWSVDFRQMERDGQLKFVCRNPEAHPLEYHLIKMQEMIEEFQPHRVAIDSLSALEWVSSTEEFRQFLVGLNSMIRERKMTALYTSTTPMSLVSSTSTSENHISITTDVIILLRYVEIYGEIRRGIAVIKMRGSQHDKQIREFTIDNRGMHIGKPFRNITGILIGNPISGFYKPK</sequence>
<dbReference type="InterPro" id="IPR027417">
    <property type="entry name" value="P-loop_NTPase"/>
</dbReference>
<dbReference type="EC" id="2.7.11.1" evidence="1"/>
<dbReference type="PROSITE" id="PS51146">
    <property type="entry name" value="KAIC"/>
    <property type="match status" value="2"/>
</dbReference>
<dbReference type="InterPro" id="IPR014774">
    <property type="entry name" value="KaiC-like_dom"/>
</dbReference>
<dbReference type="NCBIfam" id="NF006799">
    <property type="entry name" value="PRK09302.1"/>
    <property type="match status" value="1"/>
</dbReference>
<name>A0ABX1M682_9CYAN</name>
<dbReference type="SUPFAM" id="SSF52540">
    <property type="entry name" value="P-loop containing nucleoside triphosphate hydrolases"/>
    <property type="match status" value="2"/>
</dbReference>
<evidence type="ECO:0000256" key="4">
    <source>
        <dbReference type="ARBA" id="ARBA00022737"/>
    </source>
</evidence>